<dbReference type="PROSITE" id="PS50888">
    <property type="entry name" value="BHLH"/>
    <property type="match status" value="1"/>
</dbReference>
<evidence type="ECO:0000256" key="3">
    <source>
        <dbReference type="ARBA" id="ARBA00023125"/>
    </source>
</evidence>
<evidence type="ECO:0000256" key="4">
    <source>
        <dbReference type="ARBA" id="ARBA00023163"/>
    </source>
</evidence>
<evidence type="ECO:0000313" key="9">
    <source>
        <dbReference type="Proteomes" id="UP000887563"/>
    </source>
</evidence>
<dbReference type="CDD" id="cd21739">
    <property type="entry name" value="NES2-NLS_ChREBP-like"/>
    <property type="match status" value="1"/>
</dbReference>
<keyword evidence="3" id="KW-0238">DNA-binding</keyword>
<dbReference type="SUPFAM" id="SSF47459">
    <property type="entry name" value="HLH, helix-loop-helix DNA-binding domain"/>
    <property type="match status" value="1"/>
</dbReference>
<evidence type="ECO:0000313" key="10">
    <source>
        <dbReference type="WBParaSite" id="Minc3s00217g07769"/>
    </source>
</evidence>
<dbReference type="WBParaSite" id="Minc3s00217g07769">
    <property type="protein sequence ID" value="Minc3s00217g07769"/>
    <property type="gene ID" value="Minc3s00217g07769"/>
</dbReference>
<dbReference type="GO" id="GO:0046983">
    <property type="term" value="F:protein dimerization activity"/>
    <property type="evidence" value="ECO:0007669"/>
    <property type="project" value="InterPro"/>
</dbReference>
<feature type="domain" description="BHLH" evidence="8">
    <location>
        <begin position="1169"/>
        <end position="1222"/>
    </location>
</feature>
<dbReference type="PANTHER" id="PTHR15741">
    <property type="entry name" value="BASIC HELIX-LOOP-HELIX ZIP TRANSCRIPTION FACTOR"/>
    <property type="match status" value="1"/>
</dbReference>
<comment type="subcellular location">
    <subcellularLocation>
        <location evidence="1">Nucleus</location>
    </subcellularLocation>
</comment>
<feature type="coiled-coil region" evidence="6">
    <location>
        <begin position="1212"/>
        <end position="1239"/>
    </location>
</feature>
<keyword evidence="2" id="KW-0805">Transcription regulation</keyword>
<feature type="compositionally biased region" description="Polar residues" evidence="7">
    <location>
        <begin position="844"/>
        <end position="870"/>
    </location>
</feature>
<feature type="region of interest" description="Disordered" evidence="7">
    <location>
        <begin position="884"/>
        <end position="951"/>
    </location>
</feature>
<dbReference type="GO" id="GO:0000981">
    <property type="term" value="F:DNA-binding transcription factor activity, RNA polymerase II-specific"/>
    <property type="evidence" value="ECO:0007669"/>
    <property type="project" value="TreeGrafter"/>
</dbReference>
<feature type="region of interest" description="Disordered" evidence="7">
    <location>
        <begin position="837"/>
        <end position="870"/>
    </location>
</feature>
<accession>A0A914L1W2</accession>
<feature type="compositionally biased region" description="Low complexity" evidence="7">
    <location>
        <begin position="1375"/>
        <end position="1393"/>
    </location>
</feature>
<dbReference type="InterPro" id="IPR052207">
    <property type="entry name" value="Max-like/E-box_TFs"/>
</dbReference>
<evidence type="ECO:0000259" key="8">
    <source>
        <dbReference type="PROSITE" id="PS50888"/>
    </source>
</evidence>
<organism evidence="9 10">
    <name type="scientific">Meloidogyne incognita</name>
    <name type="common">Southern root-knot nematode worm</name>
    <name type="synonym">Oxyuris incognita</name>
    <dbReference type="NCBI Taxonomy" id="6306"/>
    <lineage>
        <taxon>Eukaryota</taxon>
        <taxon>Metazoa</taxon>
        <taxon>Ecdysozoa</taxon>
        <taxon>Nematoda</taxon>
        <taxon>Chromadorea</taxon>
        <taxon>Rhabditida</taxon>
        <taxon>Tylenchina</taxon>
        <taxon>Tylenchomorpha</taxon>
        <taxon>Tylenchoidea</taxon>
        <taxon>Meloidogynidae</taxon>
        <taxon>Meloidogyninae</taxon>
        <taxon>Meloidogyne</taxon>
        <taxon>Meloidogyne incognita group</taxon>
    </lineage>
</organism>
<dbReference type="InterPro" id="IPR011598">
    <property type="entry name" value="bHLH_dom"/>
</dbReference>
<feature type="compositionally biased region" description="Polar residues" evidence="7">
    <location>
        <begin position="914"/>
        <end position="923"/>
    </location>
</feature>
<dbReference type="SMART" id="SM00353">
    <property type="entry name" value="HLH"/>
    <property type="match status" value="1"/>
</dbReference>
<dbReference type="Pfam" id="PF00010">
    <property type="entry name" value="HLH"/>
    <property type="match status" value="1"/>
</dbReference>
<feature type="compositionally biased region" description="Acidic residues" evidence="7">
    <location>
        <begin position="21"/>
        <end position="31"/>
    </location>
</feature>
<evidence type="ECO:0000256" key="7">
    <source>
        <dbReference type="SAM" id="MobiDB-lite"/>
    </source>
</evidence>
<evidence type="ECO:0000256" key="6">
    <source>
        <dbReference type="SAM" id="Coils"/>
    </source>
</evidence>
<keyword evidence="6" id="KW-0175">Coiled coil</keyword>
<dbReference type="PANTHER" id="PTHR15741:SF37">
    <property type="entry name" value="LD38259P"/>
    <property type="match status" value="1"/>
</dbReference>
<dbReference type="Proteomes" id="UP000887563">
    <property type="component" value="Unplaced"/>
</dbReference>
<keyword evidence="9" id="KW-1185">Reference proteome</keyword>
<dbReference type="Gene3D" id="4.10.280.10">
    <property type="entry name" value="Helix-loop-helix DNA-binding domain"/>
    <property type="match status" value="1"/>
</dbReference>
<name>A0A914L1W2_MELIC</name>
<evidence type="ECO:0000256" key="2">
    <source>
        <dbReference type="ARBA" id="ARBA00023015"/>
    </source>
</evidence>
<keyword evidence="5" id="KW-0539">Nucleus</keyword>
<feature type="compositionally biased region" description="Polar residues" evidence="7">
    <location>
        <begin position="884"/>
        <end position="894"/>
    </location>
</feature>
<dbReference type="InterPro" id="IPR036638">
    <property type="entry name" value="HLH_DNA-bd_sf"/>
</dbReference>
<dbReference type="GO" id="GO:0000978">
    <property type="term" value="F:RNA polymerase II cis-regulatory region sequence-specific DNA binding"/>
    <property type="evidence" value="ECO:0007669"/>
    <property type="project" value="TreeGrafter"/>
</dbReference>
<evidence type="ECO:0000256" key="1">
    <source>
        <dbReference type="ARBA" id="ARBA00004123"/>
    </source>
</evidence>
<proteinExistence type="predicted"/>
<protein>
    <submittedName>
        <fullName evidence="10">BHLH domain-containing protein</fullName>
    </submittedName>
</protein>
<feature type="compositionally biased region" description="Low complexity" evidence="7">
    <location>
        <begin position="643"/>
        <end position="658"/>
    </location>
</feature>
<feature type="region of interest" description="Disordered" evidence="7">
    <location>
        <begin position="639"/>
        <end position="658"/>
    </location>
</feature>
<keyword evidence="4" id="KW-0804">Transcription</keyword>
<feature type="compositionally biased region" description="Low complexity" evidence="7">
    <location>
        <begin position="903"/>
        <end position="913"/>
    </location>
</feature>
<sequence>MSKEPIHSGHFMTSNPHSEISPDDEDEDVEVDVVDVDEGVSTAPLDKNAAKEKDAEKPVTFYKFGPQKTQSIAIDVSLNKLNKCIRVAYMKMTTPKWKDFKGIKLQWKHRIRLNNVIWRAYYMEFRKPGRKRRSPYCYFSVPDDDMTHVKIEGSVLEGMYWKRRMEAVCAQYKRWRAYFSRRKRCCRRRGHSCSCDQSTSNHHHHLLIPMNESSSHHSQLLLNNQQFLRSMTPDNLSTMAAECFLGTLFDFDDDMDNEFTNQLFEQLNAPFLFPNPKEETSVQCDNADILQPGLLSLQPSIEEIMSTDFPYGSSEYSSNQLPTTNQPIEYSNGLIENNGRGRLNTATTTLKNQSQQQQVLSSTRSQVPMHLSTGGHNNGIPLLQQQVYSEREYDAANMLINYSNQAQHLHLQQQQLSSSPSNKVLRKHQKQQHLLETTTMSSSSSDQSAPFIEIQSAAIPQILTPNISNPLYSQAAAYETQRIAAALNSGGDQKNLLNSDISERQVKMGGGRNIYNNNNALLFPPTPMSKIANQTSTTHQIITSVASSSHPSHFSSPINYSLLAAAATTNSENQSSFNQQQTNLLNRTLTSTLSNPNPIISQWSTLSWGSQRQQQTYPFLHQQSPAATTLVRKASENNLPTHQQQQSSPSINPPNISVRNFSTQSLLSSSSNSSSQQQRSFSSTNSSLVASLVSSTTLTSKNEQQQPSVLSSHLLSKSLIEQNIEQQQQQIIDQSNDQLLQSLTEAKNNASIGPQTVKRSVMSDISRYLAQQTPIITNSPLLQPSDKSAFVTGFGQATSLTNCSSLQNTFPSSISIQQQQQYSPSIINNIPVQINEKGTRGQKQHIQQQISPNSTNIPLSPPTKTAFSPPQQLLSRKMSVSISSAFSSPNNNLSDDNKKIRGSSFSSSSLLSSTNHQKQQRSQTTTTTHLGKRQQQHNNQLNNLSPPQKHQKNNVAVENNNNVCLVAQTSTTNNNSFIDELEFASIGPVNIASTESQQLQQQQQCFNNTSNKRRNYKQLLSPRNSTTNRSPPIIIPSQQQQQMQQASYFKHLPPSNEAILLNSLIENNCNNTTINEELKQHKLLELGQFKQNLEVKKEDGIDNRNLEEETEMCSPFSSTNDCILQDDNNLSPPYFSSSTTTILTEEEGSTLNICTNSAAADSTLNPDERKRILHLNAEKNRRSALKEGFDCLVKAIPLVEQAGLKSTNAVVLNRAAQHIKNLKLEQEKQLNQMKIFKEKIACMNERIAMIQANLPSSNLNGSKNNDNSPTIRIQVEQFFERYKRDKSHEDYRFWLMSEVIKPIVYSFAEQIYPDGTNRERLLLSTKKWLDVHWNSGVLRPIASDTLVRVATASGAFTNEQALIGYFSQQINQEVSPSSSSSSSTSLSQHSSSSANFVRRK</sequence>
<feature type="region of interest" description="Disordered" evidence="7">
    <location>
        <begin position="1"/>
        <end position="31"/>
    </location>
</feature>
<evidence type="ECO:0000256" key="5">
    <source>
        <dbReference type="ARBA" id="ARBA00023242"/>
    </source>
</evidence>
<feature type="region of interest" description="Disordered" evidence="7">
    <location>
        <begin position="1373"/>
        <end position="1400"/>
    </location>
</feature>
<reference evidence="10" key="1">
    <citation type="submission" date="2022-11" db="UniProtKB">
        <authorList>
            <consortium name="WormBaseParasite"/>
        </authorList>
    </citation>
    <scope>IDENTIFICATION</scope>
</reference>
<dbReference type="GO" id="GO:0005634">
    <property type="term" value="C:nucleus"/>
    <property type="evidence" value="ECO:0007669"/>
    <property type="project" value="UniProtKB-SubCell"/>
</dbReference>